<name>A0A2K3JLG4_TRIPR</name>
<evidence type="ECO:0000313" key="4">
    <source>
        <dbReference type="Proteomes" id="UP000236291"/>
    </source>
</evidence>
<dbReference type="GO" id="GO:0016413">
    <property type="term" value="F:O-acetyltransferase activity"/>
    <property type="evidence" value="ECO:0007669"/>
    <property type="project" value="InterPro"/>
</dbReference>
<evidence type="ECO:0000259" key="2">
    <source>
        <dbReference type="Pfam" id="PF13839"/>
    </source>
</evidence>
<dbReference type="AlphaFoldDB" id="A0A2K3JLG4"/>
<sequence length="58" mass="6678">RFDGKDFLNKWKGKKIMFVGDSLSLNMWESLSCLIHASVPNAKTSFLRREAQSTVIFQ</sequence>
<dbReference type="InterPro" id="IPR026057">
    <property type="entry name" value="TBL_C"/>
</dbReference>
<accession>A0A2K3JLG4</accession>
<comment type="similarity">
    <text evidence="1">Belongs to the PC-esterase family. TBL subfamily.</text>
</comment>
<feature type="non-terminal residue" evidence="3">
    <location>
        <position position="1"/>
    </location>
</feature>
<evidence type="ECO:0000313" key="3">
    <source>
        <dbReference type="EMBL" id="PNX54876.1"/>
    </source>
</evidence>
<evidence type="ECO:0000256" key="1">
    <source>
        <dbReference type="ARBA" id="ARBA00007727"/>
    </source>
</evidence>
<feature type="domain" description="Trichome birefringence-like C-terminal" evidence="2">
    <location>
        <begin position="1"/>
        <end position="52"/>
    </location>
</feature>
<dbReference type="GO" id="GO:0005794">
    <property type="term" value="C:Golgi apparatus"/>
    <property type="evidence" value="ECO:0007669"/>
    <property type="project" value="TreeGrafter"/>
</dbReference>
<protein>
    <recommendedName>
        <fullName evidence="2">Trichome birefringence-like C-terminal domain-containing protein</fullName>
    </recommendedName>
</protein>
<comment type="caution">
    <text evidence="3">The sequence shown here is derived from an EMBL/GenBank/DDBJ whole genome shotgun (WGS) entry which is preliminary data.</text>
</comment>
<dbReference type="PANTHER" id="PTHR32285:SF42">
    <property type="entry name" value="PROTEIN TRICHOME BIREFRINGENCE-LIKE 37"/>
    <property type="match status" value="1"/>
</dbReference>
<dbReference type="EMBL" id="ASHM01069453">
    <property type="protein sequence ID" value="PNX54876.1"/>
    <property type="molecule type" value="Genomic_DNA"/>
</dbReference>
<organism evidence="3 4">
    <name type="scientific">Trifolium pratense</name>
    <name type="common">Red clover</name>
    <dbReference type="NCBI Taxonomy" id="57577"/>
    <lineage>
        <taxon>Eukaryota</taxon>
        <taxon>Viridiplantae</taxon>
        <taxon>Streptophyta</taxon>
        <taxon>Embryophyta</taxon>
        <taxon>Tracheophyta</taxon>
        <taxon>Spermatophyta</taxon>
        <taxon>Magnoliopsida</taxon>
        <taxon>eudicotyledons</taxon>
        <taxon>Gunneridae</taxon>
        <taxon>Pentapetalae</taxon>
        <taxon>rosids</taxon>
        <taxon>fabids</taxon>
        <taxon>Fabales</taxon>
        <taxon>Fabaceae</taxon>
        <taxon>Papilionoideae</taxon>
        <taxon>50 kb inversion clade</taxon>
        <taxon>NPAAA clade</taxon>
        <taxon>Hologalegina</taxon>
        <taxon>IRL clade</taxon>
        <taxon>Trifolieae</taxon>
        <taxon>Trifolium</taxon>
    </lineage>
</organism>
<dbReference type="Pfam" id="PF13839">
    <property type="entry name" value="PC-Esterase"/>
    <property type="match status" value="1"/>
</dbReference>
<dbReference type="InterPro" id="IPR029962">
    <property type="entry name" value="TBL"/>
</dbReference>
<dbReference type="PANTHER" id="PTHR32285">
    <property type="entry name" value="PROTEIN TRICHOME BIREFRINGENCE-LIKE 9-RELATED"/>
    <property type="match status" value="1"/>
</dbReference>
<dbReference type="STRING" id="57577.A0A2K3JLG4"/>
<proteinExistence type="inferred from homology"/>
<gene>
    <name evidence="3" type="ORF">L195_g048499</name>
</gene>
<reference evidence="3 4" key="2">
    <citation type="journal article" date="2017" name="Front. Plant Sci.">
        <title>Gene Classification and Mining of Molecular Markers Useful in Red Clover (Trifolium pratense) Breeding.</title>
        <authorList>
            <person name="Istvanek J."/>
            <person name="Dluhosova J."/>
            <person name="Dluhos P."/>
            <person name="Patkova L."/>
            <person name="Nedelnik J."/>
            <person name="Repkova J."/>
        </authorList>
    </citation>
    <scope>NUCLEOTIDE SEQUENCE [LARGE SCALE GENOMIC DNA]</scope>
    <source>
        <strain evidence="4">cv. Tatra</strain>
        <tissue evidence="3">Young leaves</tissue>
    </source>
</reference>
<dbReference type="Proteomes" id="UP000236291">
    <property type="component" value="Unassembled WGS sequence"/>
</dbReference>
<reference evidence="3 4" key="1">
    <citation type="journal article" date="2014" name="Am. J. Bot.">
        <title>Genome assembly and annotation for red clover (Trifolium pratense; Fabaceae).</title>
        <authorList>
            <person name="Istvanek J."/>
            <person name="Jaros M."/>
            <person name="Krenek A."/>
            <person name="Repkova J."/>
        </authorList>
    </citation>
    <scope>NUCLEOTIDE SEQUENCE [LARGE SCALE GENOMIC DNA]</scope>
    <source>
        <strain evidence="4">cv. Tatra</strain>
        <tissue evidence="3">Young leaves</tissue>
    </source>
</reference>